<dbReference type="GO" id="GO:0004930">
    <property type="term" value="F:G protein-coupled receptor activity"/>
    <property type="evidence" value="ECO:0007669"/>
    <property type="project" value="UniProtKB-KW"/>
</dbReference>
<keyword evidence="6 14" id="KW-1133">Transmembrane helix</keyword>
<dbReference type="InterPro" id="IPR000276">
    <property type="entry name" value="GPCR_Rhodpsn"/>
</dbReference>
<keyword evidence="12 13" id="KW-0807">Transducer</keyword>
<keyword evidence="2 14" id="KW-1003">Cell membrane</keyword>
<protein>
    <recommendedName>
        <fullName evidence="14">Olfactory receptor</fullName>
    </recommendedName>
</protein>
<reference evidence="16" key="2">
    <citation type="submission" date="2025-08" db="UniProtKB">
        <authorList>
            <consortium name="Ensembl"/>
        </authorList>
    </citation>
    <scope>IDENTIFICATION</scope>
</reference>
<dbReference type="PROSITE" id="PS00237">
    <property type="entry name" value="G_PROTEIN_RECEP_F1_1"/>
    <property type="match status" value="1"/>
</dbReference>
<sequence>WHSCDSIHSHPFQGTINLVKHCFLPHFAINPSIFVFLLVYFISIILNSLLISIIHQNKELHQPMNVFICLLSLNEMYGSTALLPASMAVLLSKTHEVPAKWCMAQVYFLHTYASGEFCVLALMGYDRYVAVCYPLHYHSIMSNSKMRKLIALVILYPLIIFACFYSLTLQLRLCGKVIPKMYCVNMELVKNSCSNAPYISIVGLVLIFLLVVPQLVMIVFSYAQISRVCRKLQKESQAKALKTCIPHLFSLMNYTIGSLFEVIQTRFEMSHVALELRIFLSLYFVIIPSITNPLLYGLGTQIVRVYILKLFIKYKILPTKLANALTTA</sequence>
<reference evidence="16" key="3">
    <citation type="submission" date="2025-09" db="UniProtKB">
        <authorList>
            <consortium name="Ensembl"/>
        </authorList>
    </citation>
    <scope>IDENTIFICATION</scope>
</reference>
<dbReference type="AlphaFoldDB" id="A0A3P8RXF9"/>
<dbReference type="SUPFAM" id="SSF81321">
    <property type="entry name" value="Family A G protein-coupled receptor-like"/>
    <property type="match status" value="1"/>
</dbReference>
<name>A0A3P8RXF9_AMPPE</name>
<evidence type="ECO:0000256" key="13">
    <source>
        <dbReference type="RuleBase" id="RU000688"/>
    </source>
</evidence>
<dbReference type="Pfam" id="PF13853">
    <property type="entry name" value="7tm_4"/>
    <property type="match status" value="1"/>
</dbReference>
<keyword evidence="9" id="KW-1015">Disulfide bond</keyword>
<evidence type="ECO:0000256" key="7">
    <source>
        <dbReference type="ARBA" id="ARBA00023040"/>
    </source>
</evidence>
<dbReference type="InterPro" id="IPR052921">
    <property type="entry name" value="GPCR1_Superfamily_Member"/>
</dbReference>
<evidence type="ECO:0000256" key="11">
    <source>
        <dbReference type="ARBA" id="ARBA00023180"/>
    </source>
</evidence>
<dbReference type="InterPro" id="IPR000725">
    <property type="entry name" value="Olfact_rcpt"/>
</dbReference>
<evidence type="ECO:0000256" key="14">
    <source>
        <dbReference type="RuleBase" id="RU363047"/>
    </source>
</evidence>
<accession>A0A3P8RXF9</accession>
<keyword evidence="17" id="KW-1185">Reference proteome</keyword>
<evidence type="ECO:0000256" key="3">
    <source>
        <dbReference type="ARBA" id="ARBA00022606"/>
    </source>
</evidence>
<keyword evidence="7 13" id="KW-0297">G-protein coupled receptor</keyword>
<evidence type="ECO:0000256" key="5">
    <source>
        <dbReference type="ARBA" id="ARBA00022725"/>
    </source>
</evidence>
<evidence type="ECO:0000256" key="4">
    <source>
        <dbReference type="ARBA" id="ARBA00022692"/>
    </source>
</evidence>
<dbReference type="Ensembl" id="ENSAPET00000005483.1">
    <property type="protein sequence ID" value="ENSAPEP00000005343.1"/>
    <property type="gene ID" value="ENSAPEG00000003826.1"/>
</dbReference>
<organism evidence="16 17">
    <name type="scientific">Amphiprion percula</name>
    <name type="common">Orange clownfish</name>
    <name type="synonym">Lutjanus percula</name>
    <dbReference type="NCBI Taxonomy" id="161767"/>
    <lineage>
        <taxon>Eukaryota</taxon>
        <taxon>Metazoa</taxon>
        <taxon>Chordata</taxon>
        <taxon>Craniata</taxon>
        <taxon>Vertebrata</taxon>
        <taxon>Euteleostomi</taxon>
        <taxon>Actinopterygii</taxon>
        <taxon>Neopterygii</taxon>
        <taxon>Teleostei</taxon>
        <taxon>Neoteleostei</taxon>
        <taxon>Acanthomorphata</taxon>
        <taxon>Ovalentaria</taxon>
        <taxon>Pomacentridae</taxon>
        <taxon>Amphiprion</taxon>
    </lineage>
</organism>
<keyword evidence="3 14" id="KW-0716">Sensory transduction</keyword>
<keyword evidence="5 14" id="KW-0552">Olfaction</keyword>
<keyword evidence="4 13" id="KW-0812">Transmembrane</keyword>
<evidence type="ECO:0000256" key="12">
    <source>
        <dbReference type="ARBA" id="ARBA00023224"/>
    </source>
</evidence>
<feature type="transmembrane region" description="Helical" evidence="14">
    <location>
        <begin position="149"/>
        <end position="167"/>
    </location>
</feature>
<dbReference type="FunFam" id="1.20.1070.10:FF:000024">
    <property type="entry name" value="Olfactory receptor"/>
    <property type="match status" value="1"/>
</dbReference>
<keyword evidence="8 14" id="KW-0472">Membrane</keyword>
<dbReference type="PROSITE" id="PS50262">
    <property type="entry name" value="G_PROTEIN_RECEP_F1_2"/>
    <property type="match status" value="1"/>
</dbReference>
<evidence type="ECO:0000256" key="6">
    <source>
        <dbReference type="ARBA" id="ARBA00022989"/>
    </source>
</evidence>
<feature type="transmembrane region" description="Helical" evidence="14">
    <location>
        <begin position="283"/>
        <end position="307"/>
    </location>
</feature>
<evidence type="ECO:0000256" key="8">
    <source>
        <dbReference type="ARBA" id="ARBA00023136"/>
    </source>
</evidence>
<feature type="domain" description="G-protein coupled receptors family 1 profile" evidence="15">
    <location>
        <begin position="46"/>
        <end position="296"/>
    </location>
</feature>
<keyword evidence="11" id="KW-0325">Glycoprotein</keyword>
<dbReference type="GO" id="GO:0005549">
    <property type="term" value="F:odorant binding"/>
    <property type="evidence" value="ECO:0007669"/>
    <property type="project" value="TreeGrafter"/>
</dbReference>
<dbReference type="GO" id="GO:0005886">
    <property type="term" value="C:plasma membrane"/>
    <property type="evidence" value="ECO:0007669"/>
    <property type="project" value="UniProtKB-SubCell"/>
</dbReference>
<feature type="transmembrane region" description="Helical" evidence="14">
    <location>
        <begin position="198"/>
        <end position="223"/>
    </location>
</feature>
<evidence type="ECO:0000256" key="9">
    <source>
        <dbReference type="ARBA" id="ARBA00023157"/>
    </source>
</evidence>
<dbReference type="OMA" id="AYAVMEN"/>
<evidence type="ECO:0000259" key="15">
    <source>
        <dbReference type="PROSITE" id="PS50262"/>
    </source>
</evidence>
<dbReference type="STRING" id="161767.ENSAPEP00000005343"/>
<evidence type="ECO:0000313" key="17">
    <source>
        <dbReference type="Proteomes" id="UP000265080"/>
    </source>
</evidence>
<feature type="transmembrane region" description="Helical" evidence="14">
    <location>
        <begin position="33"/>
        <end position="54"/>
    </location>
</feature>
<reference evidence="16 17" key="1">
    <citation type="submission" date="2018-03" db="EMBL/GenBank/DDBJ databases">
        <title>Finding Nemo's genes: A chromosome-scale reference assembly of the genome of the orange clownfish Amphiprion percula.</title>
        <authorList>
            <person name="Lehmann R."/>
        </authorList>
    </citation>
    <scope>NUCLEOTIDE SEQUENCE</scope>
</reference>
<evidence type="ECO:0000256" key="1">
    <source>
        <dbReference type="ARBA" id="ARBA00004651"/>
    </source>
</evidence>
<dbReference type="Gene3D" id="1.20.1070.10">
    <property type="entry name" value="Rhodopsin 7-helix transmembrane proteins"/>
    <property type="match status" value="1"/>
</dbReference>
<dbReference type="GO" id="GO:0004984">
    <property type="term" value="F:olfactory receptor activity"/>
    <property type="evidence" value="ECO:0007669"/>
    <property type="project" value="InterPro"/>
</dbReference>
<dbReference type="PANTHER" id="PTHR26451">
    <property type="entry name" value="G_PROTEIN_RECEP_F1_2 DOMAIN-CONTAINING PROTEIN"/>
    <property type="match status" value="1"/>
</dbReference>
<dbReference type="PANTHER" id="PTHR26451:SF885">
    <property type="entry name" value="OLFACTORY RECEPTOR"/>
    <property type="match status" value="1"/>
</dbReference>
<feature type="transmembrane region" description="Helical" evidence="14">
    <location>
        <begin position="107"/>
        <end position="128"/>
    </location>
</feature>
<comment type="subcellular location">
    <subcellularLocation>
        <location evidence="1 14">Cell membrane</location>
        <topology evidence="1 14">Multi-pass membrane protein</topology>
    </subcellularLocation>
</comment>
<dbReference type="InterPro" id="IPR017452">
    <property type="entry name" value="GPCR_Rhodpsn_7TM"/>
</dbReference>
<dbReference type="Proteomes" id="UP000265080">
    <property type="component" value="Chromosome 15"/>
</dbReference>
<feature type="transmembrane region" description="Helical" evidence="14">
    <location>
        <begin position="244"/>
        <end position="263"/>
    </location>
</feature>
<dbReference type="PRINTS" id="PR00237">
    <property type="entry name" value="GPCRRHODOPSN"/>
</dbReference>
<evidence type="ECO:0000256" key="2">
    <source>
        <dbReference type="ARBA" id="ARBA00022475"/>
    </source>
</evidence>
<keyword evidence="10 13" id="KW-0675">Receptor</keyword>
<proteinExistence type="inferred from homology"/>
<feature type="transmembrane region" description="Helical" evidence="14">
    <location>
        <begin position="66"/>
        <end position="87"/>
    </location>
</feature>
<dbReference type="PRINTS" id="PR00245">
    <property type="entry name" value="OLFACTORYR"/>
</dbReference>
<evidence type="ECO:0000313" key="16">
    <source>
        <dbReference type="Ensembl" id="ENSAPEP00000005343.1"/>
    </source>
</evidence>
<evidence type="ECO:0000256" key="10">
    <source>
        <dbReference type="ARBA" id="ARBA00023170"/>
    </source>
</evidence>
<dbReference type="GeneTree" id="ENSGT00950000183048"/>
<comment type="similarity">
    <text evidence="13">Belongs to the G-protein coupled receptor 1 family.</text>
</comment>